<dbReference type="EMBL" id="LPNN01000009">
    <property type="protein sequence ID" value="OEJ82684.1"/>
    <property type="molecule type" value="Genomic_DNA"/>
</dbReference>
<accession>A0A1E5R705</accession>
<evidence type="ECO:0000313" key="2">
    <source>
        <dbReference type="EMBL" id="OEJ82684.1"/>
    </source>
</evidence>
<feature type="coiled-coil region" evidence="1">
    <location>
        <begin position="152"/>
        <end position="179"/>
    </location>
</feature>
<reference evidence="3" key="1">
    <citation type="journal article" date="2016" name="Genome Announc.">
        <title>Genome sequences of three species of Hanseniaspora isolated from spontaneous wine fermentations.</title>
        <authorList>
            <person name="Sternes P.R."/>
            <person name="Lee D."/>
            <person name="Kutyna D.R."/>
            <person name="Borneman A.R."/>
        </authorList>
    </citation>
    <scope>NUCLEOTIDE SEQUENCE [LARGE SCALE GENOMIC DNA]</scope>
    <source>
        <strain evidence="3">AWRI3580</strain>
    </source>
</reference>
<dbReference type="AlphaFoldDB" id="A0A1E5R705"/>
<keyword evidence="3" id="KW-1185">Reference proteome</keyword>
<evidence type="ECO:0000256" key="1">
    <source>
        <dbReference type="SAM" id="Coils"/>
    </source>
</evidence>
<dbReference type="VEuPathDB" id="FungiDB:AWRI3580_g3691"/>
<dbReference type="Proteomes" id="UP000095358">
    <property type="component" value="Unassembled WGS sequence"/>
</dbReference>
<keyword evidence="1" id="KW-0175">Coiled coil</keyword>
<organism evidence="2 3">
    <name type="scientific">Hanseniaspora uvarum</name>
    <name type="common">Yeast</name>
    <name type="synonym">Kloeckera apiculata</name>
    <dbReference type="NCBI Taxonomy" id="29833"/>
    <lineage>
        <taxon>Eukaryota</taxon>
        <taxon>Fungi</taxon>
        <taxon>Dikarya</taxon>
        <taxon>Ascomycota</taxon>
        <taxon>Saccharomycotina</taxon>
        <taxon>Saccharomycetes</taxon>
        <taxon>Saccharomycodales</taxon>
        <taxon>Saccharomycodaceae</taxon>
        <taxon>Hanseniaspora</taxon>
    </lineage>
</organism>
<protein>
    <submittedName>
        <fullName evidence="2">Uncharacterized protein</fullName>
    </submittedName>
</protein>
<gene>
    <name evidence="2" type="ORF">AWRI3580_g3691</name>
</gene>
<sequence length="255" mass="30369">MNRYKKNRLEQYLESDGSTNIKKEARKSDYELKQASKRNNLDSIDIDKLNTINSKNAEKEARLSRYEILERVLLQIPLTKKLQYSDINTIRSIKDKPIYTTTSFMKKYSEKMKTMDMESIEKNFVYDPKSKLVKDETQGYYNEKNGKFYRYLDTEGKELKELEDNVRRENIKKEIELKNKIRKDKQNGKKLNRQEYESLMDKRSQVLFANPTLMAKQQKKTNFEAVKNTKRNLSDMKAKSNTGKKMNMNLLSKYK</sequence>
<name>A0A1E5R705_HANUV</name>
<proteinExistence type="predicted"/>
<comment type="caution">
    <text evidence="2">The sequence shown here is derived from an EMBL/GenBank/DDBJ whole genome shotgun (WGS) entry which is preliminary data.</text>
</comment>
<evidence type="ECO:0000313" key="3">
    <source>
        <dbReference type="Proteomes" id="UP000095358"/>
    </source>
</evidence>
<dbReference type="OrthoDB" id="249612at2759"/>